<gene>
    <name evidence="14" type="ORF">DFQ59_102304</name>
</gene>
<dbReference type="SMART" id="SM00304">
    <property type="entry name" value="HAMP"/>
    <property type="match status" value="1"/>
</dbReference>
<dbReference type="Gene3D" id="3.30.565.10">
    <property type="entry name" value="Histidine kinase-like ATPase, C-terminal domain"/>
    <property type="match status" value="1"/>
</dbReference>
<dbReference type="SUPFAM" id="SSF55874">
    <property type="entry name" value="ATPase domain of HSP90 chaperone/DNA topoisomerase II/histidine kinase"/>
    <property type="match status" value="1"/>
</dbReference>
<keyword evidence="11" id="KW-0812">Transmembrane</keyword>
<dbReference type="CDD" id="cd16917">
    <property type="entry name" value="HATPase_UhpB-NarQ-NarX-like"/>
    <property type="match status" value="1"/>
</dbReference>
<evidence type="ECO:0000259" key="12">
    <source>
        <dbReference type="PROSITE" id="PS50109"/>
    </source>
</evidence>
<keyword evidence="7 9" id="KW-0067">ATP-binding</keyword>
<feature type="coiled-coil region" evidence="10">
    <location>
        <begin position="128"/>
        <end position="155"/>
    </location>
</feature>
<keyword evidence="4 9" id="KW-0808">Transferase</keyword>
<dbReference type="Pfam" id="PF07730">
    <property type="entry name" value="HisKA_3"/>
    <property type="match status" value="1"/>
</dbReference>
<dbReference type="InterPro" id="IPR036890">
    <property type="entry name" value="HATPase_C_sf"/>
</dbReference>
<dbReference type="RefSeq" id="WP_114278784.1">
    <property type="nucleotide sequence ID" value="NZ_QPJY01000002.1"/>
</dbReference>
<dbReference type="Gene3D" id="1.20.5.1930">
    <property type="match status" value="1"/>
</dbReference>
<evidence type="ECO:0000256" key="5">
    <source>
        <dbReference type="ARBA" id="ARBA00022741"/>
    </source>
</evidence>
<keyword evidence="10" id="KW-0175">Coiled coil</keyword>
<feature type="transmembrane region" description="Helical" evidence="11">
    <location>
        <begin position="39"/>
        <end position="60"/>
    </location>
</feature>
<dbReference type="InterPro" id="IPR003018">
    <property type="entry name" value="GAF"/>
</dbReference>
<evidence type="ECO:0000259" key="13">
    <source>
        <dbReference type="PROSITE" id="PS50885"/>
    </source>
</evidence>
<dbReference type="EC" id="2.7.13.3" evidence="9"/>
<dbReference type="GO" id="GO:0005524">
    <property type="term" value="F:ATP binding"/>
    <property type="evidence" value="ECO:0007669"/>
    <property type="project" value="UniProtKB-UniRule"/>
</dbReference>
<dbReference type="PANTHER" id="PTHR24421">
    <property type="entry name" value="NITRATE/NITRITE SENSOR PROTEIN NARX-RELATED"/>
    <property type="match status" value="1"/>
</dbReference>
<keyword evidence="11" id="KW-1133">Transmembrane helix</keyword>
<dbReference type="InterPro" id="IPR016380">
    <property type="entry name" value="Sig_transdc_His_kin_NarX/NarQ"/>
</dbReference>
<dbReference type="Gene3D" id="6.10.340.10">
    <property type="match status" value="1"/>
</dbReference>
<dbReference type="OrthoDB" id="9811306at2"/>
<dbReference type="GO" id="GO:0000155">
    <property type="term" value="F:phosphorelay sensor kinase activity"/>
    <property type="evidence" value="ECO:0007669"/>
    <property type="project" value="UniProtKB-UniRule"/>
</dbReference>
<dbReference type="EMBL" id="QPJY01000002">
    <property type="protein sequence ID" value="RCX31955.1"/>
    <property type="molecule type" value="Genomic_DNA"/>
</dbReference>
<keyword evidence="9 11" id="KW-0472">Membrane</keyword>
<evidence type="ECO:0000256" key="10">
    <source>
        <dbReference type="SAM" id="Coils"/>
    </source>
</evidence>
<evidence type="ECO:0000256" key="4">
    <source>
        <dbReference type="ARBA" id="ARBA00022679"/>
    </source>
</evidence>
<keyword evidence="9" id="KW-0997">Cell inner membrane</keyword>
<feature type="domain" description="HAMP" evidence="13">
    <location>
        <begin position="95"/>
        <end position="147"/>
    </location>
</feature>
<keyword evidence="15" id="KW-1185">Reference proteome</keyword>
<dbReference type="InterPro" id="IPR050482">
    <property type="entry name" value="Sensor_HK_TwoCompSys"/>
</dbReference>
<keyword evidence="3" id="KW-0597">Phosphoprotein</keyword>
<protein>
    <recommendedName>
        <fullName evidence="9">Sensor protein</fullName>
        <ecNumber evidence="9">2.7.13.3</ecNumber>
    </recommendedName>
</protein>
<evidence type="ECO:0000256" key="9">
    <source>
        <dbReference type="PIRNR" id="PIRNR003167"/>
    </source>
</evidence>
<evidence type="ECO:0000256" key="2">
    <source>
        <dbReference type="ARBA" id="ARBA00004370"/>
    </source>
</evidence>
<evidence type="ECO:0000313" key="14">
    <source>
        <dbReference type="EMBL" id="RCX31955.1"/>
    </source>
</evidence>
<proteinExistence type="predicted"/>
<evidence type="ECO:0000256" key="11">
    <source>
        <dbReference type="SAM" id="Phobius"/>
    </source>
</evidence>
<dbReference type="InterPro" id="IPR003594">
    <property type="entry name" value="HATPase_dom"/>
</dbReference>
<dbReference type="AlphaFoldDB" id="A0A369CFT4"/>
<evidence type="ECO:0000256" key="3">
    <source>
        <dbReference type="ARBA" id="ARBA00022553"/>
    </source>
</evidence>
<dbReference type="Gene3D" id="3.30.450.40">
    <property type="match status" value="1"/>
</dbReference>
<evidence type="ECO:0000256" key="6">
    <source>
        <dbReference type="ARBA" id="ARBA00022777"/>
    </source>
</evidence>
<dbReference type="InterPro" id="IPR011712">
    <property type="entry name" value="Sig_transdc_His_kin_sub3_dim/P"/>
</dbReference>
<name>A0A369CFT4_9GAMM</name>
<feature type="domain" description="Histidine kinase" evidence="12">
    <location>
        <begin position="340"/>
        <end position="544"/>
    </location>
</feature>
<dbReference type="Pfam" id="PF00672">
    <property type="entry name" value="HAMP"/>
    <property type="match status" value="1"/>
</dbReference>
<dbReference type="GO" id="GO:0005886">
    <property type="term" value="C:plasma membrane"/>
    <property type="evidence" value="ECO:0007669"/>
    <property type="project" value="UniProtKB-SubCell"/>
</dbReference>
<evidence type="ECO:0000256" key="1">
    <source>
        <dbReference type="ARBA" id="ARBA00000085"/>
    </source>
</evidence>
<dbReference type="PIRSF" id="PIRSF003167">
    <property type="entry name" value="STHK_NarX/NarQ"/>
    <property type="match status" value="1"/>
</dbReference>
<organism evidence="14 15">
    <name type="scientific">Thioalbus denitrificans</name>
    <dbReference type="NCBI Taxonomy" id="547122"/>
    <lineage>
        <taxon>Bacteria</taxon>
        <taxon>Pseudomonadati</taxon>
        <taxon>Pseudomonadota</taxon>
        <taxon>Gammaproteobacteria</taxon>
        <taxon>Chromatiales</taxon>
        <taxon>Ectothiorhodospiraceae</taxon>
        <taxon>Thioalbus</taxon>
    </lineage>
</organism>
<dbReference type="SMART" id="SM00387">
    <property type="entry name" value="HATPase_c"/>
    <property type="match status" value="1"/>
</dbReference>
<dbReference type="InterPro" id="IPR003660">
    <property type="entry name" value="HAMP_dom"/>
</dbReference>
<dbReference type="SMART" id="SM00065">
    <property type="entry name" value="GAF"/>
    <property type="match status" value="1"/>
</dbReference>
<keyword evidence="6 9" id="KW-0418">Kinase</keyword>
<dbReference type="InterPro" id="IPR005467">
    <property type="entry name" value="His_kinase_dom"/>
</dbReference>
<dbReference type="PROSITE" id="PS50109">
    <property type="entry name" value="HIS_KIN"/>
    <property type="match status" value="1"/>
</dbReference>
<comment type="caution">
    <text evidence="14">The sequence shown here is derived from an EMBL/GenBank/DDBJ whole genome shotgun (WGS) entry which is preliminary data.</text>
</comment>
<dbReference type="Pfam" id="PF02518">
    <property type="entry name" value="HATPase_c"/>
    <property type="match status" value="1"/>
</dbReference>
<dbReference type="CDD" id="cd06225">
    <property type="entry name" value="HAMP"/>
    <property type="match status" value="1"/>
</dbReference>
<dbReference type="InterPro" id="IPR029016">
    <property type="entry name" value="GAF-like_dom_sf"/>
</dbReference>
<dbReference type="Proteomes" id="UP000252707">
    <property type="component" value="Unassembled WGS sequence"/>
</dbReference>
<evidence type="ECO:0000313" key="15">
    <source>
        <dbReference type="Proteomes" id="UP000252707"/>
    </source>
</evidence>
<dbReference type="SUPFAM" id="SSF55781">
    <property type="entry name" value="GAF domain-like"/>
    <property type="match status" value="1"/>
</dbReference>
<accession>A0A369CFT4</accession>
<evidence type="ECO:0000256" key="7">
    <source>
        <dbReference type="ARBA" id="ARBA00022840"/>
    </source>
</evidence>
<keyword evidence="5 9" id="KW-0547">Nucleotide-binding</keyword>
<feature type="transmembrane region" description="Helical" evidence="11">
    <location>
        <begin position="72"/>
        <end position="90"/>
    </location>
</feature>
<comment type="subcellular location">
    <subcellularLocation>
        <location evidence="9">Cell inner membrane</location>
    </subcellularLocation>
    <subcellularLocation>
        <location evidence="2">Membrane</location>
    </subcellularLocation>
</comment>
<dbReference type="GO" id="GO:0046983">
    <property type="term" value="F:protein dimerization activity"/>
    <property type="evidence" value="ECO:0007669"/>
    <property type="project" value="UniProtKB-UniRule"/>
</dbReference>
<reference evidence="14 15" key="1">
    <citation type="submission" date="2018-07" db="EMBL/GenBank/DDBJ databases">
        <title>Genomic Encyclopedia of Type Strains, Phase IV (KMG-IV): sequencing the most valuable type-strain genomes for metagenomic binning, comparative biology and taxonomic classification.</title>
        <authorList>
            <person name="Goeker M."/>
        </authorList>
    </citation>
    <scope>NUCLEOTIDE SEQUENCE [LARGE SCALE GENOMIC DNA]</scope>
    <source>
        <strain evidence="14 15">DSM 26407</strain>
    </source>
</reference>
<comment type="catalytic activity">
    <reaction evidence="1 9">
        <text>ATP + protein L-histidine = ADP + protein N-phospho-L-histidine.</text>
        <dbReference type="EC" id="2.7.13.3"/>
    </reaction>
</comment>
<dbReference type="PROSITE" id="PS50885">
    <property type="entry name" value="HAMP"/>
    <property type="match status" value="1"/>
</dbReference>
<evidence type="ECO:0000256" key="8">
    <source>
        <dbReference type="ARBA" id="ARBA00023012"/>
    </source>
</evidence>
<dbReference type="Pfam" id="PF13185">
    <property type="entry name" value="GAF_2"/>
    <property type="match status" value="1"/>
</dbReference>
<sequence length="549" mass="61970">MQLLEPKKAAGRIRDLAIWMIPPARGWRRKSAGIWRNPLFQPMAALVAVLFVLAFSGLLLFPRGGEDRAALLPGHLLLFLLGLVCLAILARRIHQQLLQPLAHLRNWALRMRGGNLSARIPVPERGEFAELARDINSLAESLQNLTQDMDRQVQLQTERLEQKTRSLEVLYDVAAGVNSSRDLDDLLTRFLSTVMKIVDAHAAAVRLIQDDNQMRLVASIGLEEGVAERERIMSTDSCLCGTAVSAGEVMCQQDMRRCDAQIGRPLLPHQELEMIAVPLQYRGRTLGVYNLFVDPGTHDRQWQEWKNLLNTIGQHLGMAIEKSRLDAESQRLSLMQERAMLAHELHDSLAQSLASLRMQIKMHQETLADTGNFQAQMELAQIKSGLDQAYTELRELLDHFRVRMDERGLIPAIEDFLRRFRTDTGIKVFFQRQCQSLDLPPSYEVQVLRIVQEAFANIRKHSQAKTARLLLSCNDAGDYRVLVEDDGIGHHAQRQGEDGESGLRGEHIGLSVMRERARQLSGELNIESDAGEGTRVELTFHYPTISSVL</sequence>
<dbReference type="PANTHER" id="PTHR24421:SF10">
    <property type="entry name" value="NITRATE_NITRITE SENSOR PROTEIN NARQ"/>
    <property type="match status" value="1"/>
</dbReference>
<keyword evidence="8 9" id="KW-0902">Two-component regulatory system</keyword>
<dbReference type="SUPFAM" id="SSF158472">
    <property type="entry name" value="HAMP domain-like"/>
    <property type="match status" value="1"/>
</dbReference>
<keyword evidence="9" id="KW-1003">Cell membrane</keyword>